<protein>
    <submittedName>
        <fullName evidence="2">Uncharacterized protein</fullName>
    </submittedName>
</protein>
<accession>K0TRA5</accession>
<evidence type="ECO:0000256" key="1">
    <source>
        <dbReference type="SAM" id="MobiDB-lite"/>
    </source>
</evidence>
<comment type="caution">
    <text evidence="2">The sequence shown here is derived from an EMBL/GenBank/DDBJ whole genome shotgun (WGS) entry which is preliminary data.</text>
</comment>
<organism evidence="2 3">
    <name type="scientific">Thalassiosira oceanica</name>
    <name type="common">Marine diatom</name>
    <dbReference type="NCBI Taxonomy" id="159749"/>
    <lineage>
        <taxon>Eukaryota</taxon>
        <taxon>Sar</taxon>
        <taxon>Stramenopiles</taxon>
        <taxon>Ochrophyta</taxon>
        <taxon>Bacillariophyta</taxon>
        <taxon>Coscinodiscophyceae</taxon>
        <taxon>Thalassiosirophycidae</taxon>
        <taxon>Thalassiosirales</taxon>
        <taxon>Thalassiosiraceae</taxon>
        <taxon>Thalassiosira</taxon>
    </lineage>
</organism>
<evidence type="ECO:0000313" key="3">
    <source>
        <dbReference type="Proteomes" id="UP000266841"/>
    </source>
</evidence>
<dbReference type="AlphaFoldDB" id="K0TRA5"/>
<gene>
    <name evidence="2" type="ORF">THAOC_00712</name>
</gene>
<feature type="region of interest" description="Disordered" evidence="1">
    <location>
        <begin position="59"/>
        <end position="117"/>
    </location>
</feature>
<dbReference type="EMBL" id="AGNL01000852">
    <property type="protein sequence ID" value="EJK77457.1"/>
    <property type="molecule type" value="Genomic_DNA"/>
</dbReference>
<evidence type="ECO:0000313" key="2">
    <source>
        <dbReference type="EMBL" id="EJK77457.1"/>
    </source>
</evidence>
<name>K0TRA5_THAOC</name>
<feature type="compositionally biased region" description="Basic and acidic residues" evidence="1">
    <location>
        <begin position="97"/>
        <end position="116"/>
    </location>
</feature>
<proteinExistence type="predicted"/>
<sequence>MAPSLPKRAHAFHTSVSYFLRGYFYDAVLPGRVENLKATRHDFLASISALNKNYQREMGEGVQASPPIGSDTSRPQRRSSKPPLPFASVAADQDSDCQSKTKEDNDEVRHPLPPRDRVRRLGPVHVRAGLPRRRGRGRHVHHRGRIPNTDEGVLHQGRQGFLVARRHLRRDGERAALPEPGAAVLRRRLERPVGPDIEDGSEEVALIKRSGGDVQYSMSAVECEESSQLQGLESFQSGDWQTTKGCFSKNGAAYWSNGSPEQITAEVVAPLQERVYCGLAGKDDFLLENGSSLRSIGIASAALVAVGAALM</sequence>
<keyword evidence="3" id="KW-1185">Reference proteome</keyword>
<reference evidence="2 3" key="1">
    <citation type="journal article" date="2012" name="Genome Biol.">
        <title>Genome and low-iron response of an oceanic diatom adapted to chronic iron limitation.</title>
        <authorList>
            <person name="Lommer M."/>
            <person name="Specht M."/>
            <person name="Roy A.S."/>
            <person name="Kraemer L."/>
            <person name="Andreson R."/>
            <person name="Gutowska M.A."/>
            <person name="Wolf J."/>
            <person name="Bergner S.V."/>
            <person name="Schilhabel M.B."/>
            <person name="Klostermeier U.C."/>
            <person name="Beiko R.G."/>
            <person name="Rosenstiel P."/>
            <person name="Hippler M."/>
            <person name="Laroche J."/>
        </authorList>
    </citation>
    <scope>NUCLEOTIDE SEQUENCE [LARGE SCALE GENOMIC DNA]</scope>
    <source>
        <strain evidence="2 3">CCMP1005</strain>
    </source>
</reference>
<dbReference type="Proteomes" id="UP000266841">
    <property type="component" value="Unassembled WGS sequence"/>
</dbReference>